<accession>A0A813J7L3</accession>
<organism evidence="2 3">
    <name type="scientific">Polarella glacialis</name>
    <name type="common">Dinoflagellate</name>
    <dbReference type="NCBI Taxonomy" id="89957"/>
    <lineage>
        <taxon>Eukaryota</taxon>
        <taxon>Sar</taxon>
        <taxon>Alveolata</taxon>
        <taxon>Dinophyceae</taxon>
        <taxon>Suessiales</taxon>
        <taxon>Suessiaceae</taxon>
        <taxon>Polarella</taxon>
    </lineage>
</organism>
<name>A0A813J7L3_POLGL</name>
<feature type="non-terminal residue" evidence="2">
    <location>
        <position position="149"/>
    </location>
</feature>
<evidence type="ECO:0000313" key="2">
    <source>
        <dbReference type="EMBL" id="CAE8671618.1"/>
    </source>
</evidence>
<gene>
    <name evidence="2" type="ORF">PGLA2088_LOCUS17756</name>
</gene>
<dbReference type="EMBL" id="CAJNNW010024076">
    <property type="protein sequence ID" value="CAE8671618.1"/>
    <property type="molecule type" value="Genomic_DNA"/>
</dbReference>
<proteinExistence type="predicted"/>
<reference evidence="2" key="1">
    <citation type="submission" date="2021-02" db="EMBL/GenBank/DDBJ databases">
        <authorList>
            <person name="Dougan E. K."/>
            <person name="Rhodes N."/>
            <person name="Thang M."/>
            <person name="Chan C."/>
        </authorList>
    </citation>
    <scope>NUCLEOTIDE SEQUENCE</scope>
</reference>
<evidence type="ECO:0000313" key="3">
    <source>
        <dbReference type="Proteomes" id="UP000626109"/>
    </source>
</evidence>
<protein>
    <submittedName>
        <fullName evidence="2">Uncharacterized protein</fullName>
    </submittedName>
</protein>
<evidence type="ECO:0000256" key="1">
    <source>
        <dbReference type="SAM" id="MobiDB-lite"/>
    </source>
</evidence>
<feature type="region of interest" description="Disordered" evidence="1">
    <location>
        <begin position="1"/>
        <end position="21"/>
    </location>
</feature>
<dbReference type="AlphaFoldDB" id="A0A813J7L3"/>
<dbReference type="Proteomes" id="UP000626109">
    <property type="component" value="Unassembled WGS sequence"/>
</dbReference>
<comment type="caution">
    <text evidence="2">The sequence shown here is derived from an EMBL/GenBank/DDBJ whole genome shotgun (WGS) entry which is preliminary data.</text>
</comment>
<sequence>ASSFFASLLDPGDTETVSDDSGSPIHCVDPDASDGRLPTVARRFIRSEQLDYSDHRSGSCKPCLFVRAKVGCARHCLQLLPNDPPEEQEDEGAVVPVKGASESRWCATYACHLMAACCCCRCCCCCCCSCSCSCCGCCCGCCCSCNACT</sequence>